<dbReference type="PROSITE" id="PS00372">
    <property type="entry name" value="PTS_EIIA_TYPE_2_HIS"/>
    <property type="match status" value="1"/>
</dbReference>
<accession>A0A5N1BPP5</accession>
<dbReference type="Proteomes" id="UP000326476">
    <property type="component" value="Unassembled WGS sequence"/>
</dbReference>
<dbReference type="GO" id="GO:0005737">
    <property type="term" value="C:cytoplasm"/>
    <property type="evidence" value="ECO:0007669"/>
    <property type="project" value="UniProtKB-SubCell"/>
</dbReference>
<proteinExistence type="predicted"/>
<feature type="domain" description="PTS EIIA type-2" evidence="8">
    <location>
        <begin position="534"/>
        <end position="677"/>
    </location>
</feature>
<dbReference type="Pfam" id="PF05043">
    <property type="entry name" value="Mga"/>
    <property type="match status" value="1"/>
</dbReference>
<dbReference type="InterPro" id="IPR007737">
    <property type="entry name" value="Mga_HTH"/>
</dbReference>
<dbReference type="PROSITE" id="PS51372">
    <property type="entry name" value="PRD_2"/>
    <property type="match status" value="1"/>
</dbReference>
<comment type="caution">
    <text evidence="11">The sequence shown here is derived from an EMBL/GenBank/DDBJ whole genome shotgun (WGS) entry which is preliminary data.</text>
</comment>
<keyword evidence="6" id="KW-0418">Kinase</keyword>
<organism evidence="11 12">
    <name type="scientific">Aerococcus tenax</name>
    <dbReference type="NCBI Taxonomy" id="3078812"/>
    <lineage>
        <taxon>Bacteria</taxon>
        <taxon>Bacillati</taxon>
        <taxon>Bacillota</taxon>
        <taxon>Bacilli</taxon>
        <taxon>Lactobacillales</taxon>
        <taxon>Aerococcaceae</taxon>
        <taxon>Aerococcus</taxon>
    </lineage>
</organism>
<feature type="domain" description="PRD" evidence="10">
    <location>
        <begin position="282"/>
        <end position="388"/>
    </location>
</feature>
<keyword evidence="7" id="KW-0010">Activator</keyword>
<evidence type="ECO:0000256" key="2">
    <source>
        <dbReference type="ARBA" id="ARBA00022448"/>
    </source>
</evidence>
<dbReference type="PANTHER" id="PTHR36203">
    <property type="entry name" value="ASCORBATE-SPECIFIC PTS SYSTEM EIIA COMPONENT"/>
    <property type="match status" value="1"/>
</dbReference>
<comment type="subcellular location">
    <subcellularLocation>
        <location evidence="1">Cytoplasm</location>
    </subcellularLocation>
</comment>
<dbReference type="PANTHER" id="PTHR36203:SF5">
    <property type="entry name" value="PTS SYSTEM, EIIA COMPONENT"/>
    <property type="match status" value="1"/>
</dbReference>
<keyword evidence="12" id="KW-1185">Reference proteome</keyword>
<dbReference type="CDD" id="cd05568">
    <property type="entry name" value="PTS_IIB_bgl_like"/>
    <property type="match status" value="1"/>
</dbReference>
<dbReference type="Gene3D" id="1.10.1790.10">
    <property type="entry name" value="PRD domain"/>
    <property type="match status" value="1"/>
</dbReference>
<dbReference type="InterPro" id="IPR051351">
    <property type="entry name" value="Ascorbate-PTS_EIIA_comp"/>
</dbReference>
<dbReference type="SUPFAM" id="SSF55804">
    <property type="entry name" value="Phoshotransferase/anion transport protein"/>
    <property type="match status" value="1"/>
</dbReference>
<dbReference type="Gene3D" id="1.10.10.10">
    <property type="entry name" value="Winged helix-like DNA-binding domain superfamily/Winged helix DNA-binding domain"/>
    <property type="match status" value="1"/>
</dbReference>
<dbReference type="InterPro" id="IPR002178">
    <property type="entry name" value="PTS_EIIA_type-2_dom"/>
</dbReference>
<evidence type="ECO:0000256" key="4">
    <source>
        <dbReference type="ARBA" id="ARBA00022679"/>
    </source>
</evidence>
<sequence length="682" mass="79803">MLSQRSLNLLKILLGNSNISIEGIQSKTELTQRQVDYDINNINDWLKNHGYRPVCKNSNNFYYIEDNKKSIIKDLENVSLNYIFNQNERKKLIFLYIFLEYEHVTLNHLISLLEVSRATIHNDLNSLSRDLINYNISLINTRDNGYQLDGNDKSISFYMMNIIVSTVYYDEEHFFFRDILNFQYKKGLDRFIERIKNAFHMHQIAVPSNNLYIISYIFYFSYIKWSRDKNYNKLKKYKLFLENSEEYGLASKLLKNEDNYHSLFLSSLIIAYTNGNIEMKTPDRKKVLSVIESIIVELKSKYAISLNEKQLRRQLYAHIRPALYRILFCYPMVNPLKEQIRDDYSELFSIIKDIIDKLRLFDNIEMIEDEISYLVIHIIPFLSFNEITTEVNPQIYAIIVCANGVGTSNLLYRELSELFPEIYFGEVVPIEFLDTVIDKADIIFSTLLLEVNKPQFLVNPIMTNVDRMTLIHNVNQVLGENKNSIVYTRIEEFLKATKDYIEVKDKEKFINSLLYLLLPKHRNNLKRRQPMLKEIVTESLIQVNINADNWEDAINKSASLLEKKDIISHSYTEAMIKNVKENGPYIVIGKNIALPHARPENGAKKLGISITTLKEGVNFGNKENDPVKFIFCLSAIDNASHLNALTELIELLNEPSFCNMLDNANESKEVMEYINQFNYENQ</sequence>
<reference evidence="12" key="1">
    <citation type="submission" date="2019-09" db="EMBL/GenBank/DDBJ databases">
        <title>Draft genome sequence assemblies of isolates from the urinary tract.</title>
        <authorList>
            <person name="Mores C.R."/>
            <person name="Putonti C."/>
            <person name="Wolfe A.J."/>
        </authorList>
    </citation>
    <scope>NUCLEOTIDE SEQUENCE [LARGE SCALE GENOMIC DNA]</scope>
    <source>
        <strain evidence="12">UMB8614</strain>
    </source>
</reference>
<dbReference type="GO" id="GO:0009401">
    <property type="term" value="P:phosphoenolpyruvate-dependent sugar phosphotransferase system"/>
    <property type="evidence" value="ECO:0007669"/>
    <property type="project" value="UniProtKB-KW"/>
</dbReference>
<dbReference type="Pfam" id="PF00874">
    <property type="entry name" value="PRD"/>
    <property type="match status" value="1"/>
</dbReference>
<dbReference type="AlphaFoldDB" id="A0A5N1BPP5"/>
<evidence type="ECO:0000256" key="6">
    <source>
        <dbReference type="ARBA" id="ARBA00022777"/>
    </source>
</evidence>
<dbReference type="GO" id="GO:0006355">
    <property type="term" value="P:regulation of DNA-templated transcription"/>
    <property type="evidence" value="ECO:0007669"/>
    <property type="project" value="InterPro"/>
</dbReference>
<dbReference type="InterPro" id="IPR016152">
    <property type="entry name" value="PTrfase/Anion_transptr"/>
</dbReference>
<dbReference type="Gene3D" id="3.40.50.2300">
    <property type="match status" value="1"/>
</dbReference>
<evidence type="ECO:0000256" key="3">
    <source>
        <dbReference type="ARBA" id="ARBA00022490"/>
    </source>
</evidence>
<evidence type="ECO:0000313" key="12">
    <source>
        <dbReference type="Proteomes" id="UP000326476"/>
    </source>
</evidence>
<evidence type="ECO:0000256" key="7">
    <source>
        <dbReference type="ARBA" id="ARBA00023159"/>
    </source>
</evidence>
<evidence type="ECO:0000259" key="8">
    <source>
        <dbReference type="PROSITE" id="PS51094"/>
    </source>
</evidence>
<dbReference type="InterPro" id="IPR013011">
    <property type="entry name" value="PTS_EIIB_2"/>
</dbReference>
<dbReference type="InterPro" id="IPR036388">
    <property type="entry name" value="WH-like_DNA-bd_sf"/>
</dbReference>
<dbReference type="Pfam" id="PF00359">
    <property type="entry name" value="PTS_EIIA_2"/>
    <property type="match status" value="1"/>
</dbReference>
<name>A0A5N1BPP5_9LACT</name>
<evidence type="ECO:0000259" key="10">
    <source>
        <dbReference type="PROSITE" id="PS51372"/>
    </source>
</evidence>
<dbReference type="PROSITE" id="PS51094">
    <property type="entry name" value="PTS_EIIA_TYPE_2"/>
    <property type="match status" value="1"/>
</dbReference>
<keyword evidence="5" id="KW-0598">Phosphotransferase system</keyword>
<evidence type="ECO:0000259" key="9">
    <source>
        <dbReference type="PROSITE" id="PS51099"/>
    </source>
</evidence>
<dbReference type="PROSITE" id="PS51099">
    <property type="entry name" value="PTS_EIIB_TYPE_2"/>
    <property type="match status" value="1"/>
</dbReference>
<protein>
    <submittedName>
        <fullName evidence="11">BglG family transcription antiterminator</fullName>
    </submittedName>
</protein>
<gene>
    <name evidence="11" type="ORF">F6I34_02430</name>
</gene>
<keyword evidence="4" id="KW-0808">Transferase</keyword>
<dbReference type="InterPro" id="IPR036634">
    <property type="entry name" value="PRD_sf"/>
</dbReference>
<keyword evidence="2" id="KW-0813">Transport</keyword>
<dbReference type="InterPro" id="IPR011608">
    <property type="entry name" value="PRD"/>
</dbReference>
<dbReference type="Gene3D" id="3.40.930.10">
    <property type="entry name" value="Mannitol-specific EII, Chain A"/>
    <property type="match status" value="1"/>
</dbReference>
<feature type="domain" description="PTS EIIB type-2" evidence="9">
    <location>
        <begin position="395"/>
        <end position="482"/>
    </location>
</feature>
<dbReference type="SUPFAM" id="SSF63520">
    <property type="entry name" value="PTS-regulatory domain, PRD"/>
    <property type="match status" value="1"/>
</dbReference>
<dbReference type="GO" id="GO:0008982">
    <property type="term" value="F:protein-N(PI)-phosphohistidine-sugar phosphotransferase activity"/>
    <property type="evidence" value="ECO:0007669"/>
    <property type="project" value="InterPro"/>
</dbReference>
<evidence type="ECO:0000256" key="1">
    <source>
        <dbReference type="ARBA" id="ARBA00004496"/>
    </source>
</evidence>
<dbReference type="GO" id="GO:0016301">
    <property type="term" value="F:kinase activity"/>
    <property type="evidence" value="ECO:0007669"/>
    <property type="project" value="UniProtKB-KW"/>
</dbReference>
<dbReference type="EMBL" id="VYVN01000003">
    <property type="protein sequence ID" value="KAA9242075.1"/>
    <property type="molecule type" value="Genomic_DNA"/>
</dbReference>
<dbReference type="CDD" id="cd00211">
    <property type="entry name" value="PTS_IIA_fru"/>
    <property type="match status" value="1"/>
</dbReference>
<evidence type="ECO:0000313" key="11">
    <source>
        <dbReference type="EMBL" id="KAA9242075.1"/>
    </source>
</evidence>
<keyword evidence="3" id="KW-0963">Cytoplasm</keyword>
<evidence type="ECO:0000256" key="5">
    <source>
        <dbReference type="ARBA" id="ARBA00022683"/>
    </source>
</evidence>
<dbReference type="RefSeq" id="WP_111822203.1">
    <property type="nucleotide sequence ID" value="NZ_QMGY01000003.1"/>
</dbReference>